<dbReference type="AlphaFoldDB" id="A0A6A6UMJ1"/>
<dbReference type="PROSITE" id="PS51352">
    <property type="entry name" value="THIOREDOXIN_2"/>
    <property type="match status" value="1"/>
</dbReference>
<dbReference type="OrthoDB" id="19690at2759"/>
<organism evidence="2 3">
    <name type="scientific">Microthyrium microscopicum</name>
    <dbReference type="NCBI Taxonomy" id="703497"/>
    <lineage>
        <taxon>Eukaryota</taxon>
        <taxon>Fungi</taxon>
        <taxon>Dikarya</taxon>
        <taxon>Ascomycota</taxon>
        <taxon>Pezizomycotina</taxon>
        <taxon>Dothideomycetes</taxon>
        <taxon>Dothideomycetes incertae sedis</taxon>
        <taxon>Microthyriales</taxon>
        <taxon>Microthyriaceae</taxon>
        <taxon>Microthyrium</taxon>
    </lineage>
</organism>
<dbReference type="CDD" id="cd02947">
    <property type="entry name" value="TRX_family"/>
    <property type="match status" value="1"/>
</dbReference>
<dbReference type="Pfam" id="PF00085">
    <property type="entry name" value="Thioredoxin"/>
    <property type="match status" value="1"/>
</dbReference>
<evidence type="ECO:0000313" key="2">
    <source>
        <dbReference type="EMBL" id="KAF2672298.1"/>
    </source>
</evidence>
<feature type="domain" description="Thioredoxin" evidence="1">
    <location>
        <begin position="15"/>
        <end position="162"/>
    </location>
</feature>
<dbReference type="InterPro" id="IPR036249">
    <property type="entry name" value="Thioredoxin-like_sf"/>
</dbReference>
<dbReference type="EMBL" id="MU004232">
    <property type="protein sequence ID" value="KAF2672298.1"/>
    <property type="molecule type" value="Genomic_DNA"/>
</dbReference>
<evidence type="ECO:0000259" key="1">
    <source>
        <dbReference type="PROSITE" id="PS51352"/>
    </source>
</evidence>
<name>A0A6A6UMJ1_9PEZI</name>
<evidence type="ECO:0000313" key="3">
    <source>
        <dbReference type="Proteomes" id="UP000799302"/>
    </source>
</evidence>
<proteinExistence type="predicted"/>
<dbReference type="InterPro" id="IPR013766">
    <property type="entry name" value="Thioredoxin_domain"/>
</dbReference>
<gene>
    <name evidence="2" type="ORF">BT63DRAFT_411578</name>
</gene>
<keyword evidence="3" id="KW-1185">Reference proteome</keyword>
<accession>A0A6A6UMJ1</accession>
<dbReference type="Gene3D" id="3.40.30.10">
    <property type="entry name" value="Glutaredoxin"/>
    <property type="match status" value="1"/>
</dbReference>
<dbReference type="Proteomes" id="UP000799302">
    <property type="component" value="Unassembled WGS sequence"/>
</dbReference>
<sequence>MRSRIIQSPLLHSLLKPLPTTPSIHLRAFATTKPRPAKNRVFDPVRSPAEFQTLLLLHTTRSAPLLTLWTASWCRTCAEIEPLIRSLIELEHYGLEQGGVGYVPIELDSPTIGDVGTTYSIKSMPTLLAFSRGEPQWDTRVTDPKMLEDRDFLIKWIEEEARRGGKGGAGGGLFGGLFGR</sequence>
<reference evidence="2" key="1">
    <citation type="journal article" date="2020" name="Stud. Mycol.">
        <title>101 Dothideomycetes genomes: a test case for predicting lifestyles and emergence of pathogens.</title>
        <authorList>
            <person name="Haridas S."/>
            <person name="Albert R."/>
            <person name="Binder M."/>
            <person name="Bloem J."/>
            <person name="Labutti K."/>
            <person name="Salamov A."/>
            <person name="Andreopoulos B."/>
            <person name="Baker S."/>
            <person name="Barry K."/>
            <person name="Bills G."/>
            <person name="Bluhm B."/>
            <person name="Cannon C."/>
            <person name="Castanera R."/>
            <person name="Culley D."/>
            <person name="Daum C."/>
            <person name="Ezra D."/>
            <person name="Gonzalez J."/>
            <person name="Henrissat B."/>
            <person name="Kuo A."/>
            <person name="Liang C."/>
            <person name="Lipzen A."/>
            <person name="Lutzoni F."/>
            <person name="Magnuson J."/>
            <person name="Mondo S."/>
            <person name="Nolan M."/>
            <person name="Ohm R."/>
            <person name="Pangilinan J."/>
            <person name="Park H.-J."/>
            <person name="Ramirez L."/>
            <person name="Alfaro M."/>
            <person name="Sun H."/>
            <person name="Tritt A."/>
            <person name="Yoshinaga Y."/>
            <person name="Zwiers L.-H."/>
            <person name="Turgeon B."/>
            <person name="Goodwin S."/>
            <person name="Spatafora J."/>
            <person name="Crous P."/>
            <person name="Grigoriev I."/>
        </authorList>
    </citation>
    <scope>NUCLEOTIDE SEQUENCE</scope>
    <source>
        <strain evidence="2">CBS 115976</strain>
    </source>
</reference>
<protein>
    <recommendedName>
        <fullName evidence="1">Thioredoxin domain-containing protein</fullName>
    </recommendedName>
</protein>
<dbReference type="SUPFAM" id="SSF52833">
    <property type="entry name" value="Thioredoxin-like"/>
    <property type="match status" value="1"/>
</dbReference>